<dbReference type="STRING" id="101091.A0A1C7N752"/>
<comment type="caution">
    <text evidence="3">The sequence shown here is derived from an EMBL/GenBank/DDBJ whole genome shotgun (WGS) entry which is preliminary data.</text>
</comment>
<evidence type="ECO:0000313" key="3">
    <source>
        <dbReference type="EMBL" id="OBZ84446.1"/>
    </source>
</evidence>
<dbReference type="OrthoDB" id="191139at2759"/>
<dbReference type="InterPro" id="IPR036291">
    <property type="entry name" value="NAD(P)-bd_dom_sf"/>
</dbReference>
<gene>
    <name evidence="3" type="primary">TIC32</name>
    <name evidence="3" type="ORF">A0J61_07505</name>
</gene>
<name>A0A1C7N752_9FUNG</name>
<dbReference type="InterPro" id="IPR002347">
    <property type="entry name" value="SDR_fam"/>
</dbReference>
<reference evidence="3 4" key="1">
    <citation type="submission" date="2016-03" db="EMBL/GenBank/DDBJ databases">
        <title>Choanephora cucurbitarum.</title>
        <authorList>
            <person name="Min B."/>
            <person name="Park H."/>
            <person name="Park J.-H."/>
            <person name="Shin H.-D."/>
            <person name="Choi I.-G."/>
        </authorList>
    </citation>
    <scope>NUCLEOTIDE SEQUENCE [LARGE SCALE GENOMIC DNA]</scope>
    <source>
        <strain evidence="3 4">KUS-F28377</strain>
    </source>
</reference>
<comment type="similarity">
    <text evidence="1">Belongs to the short-chain dehydrogenases/reductases (SDR) family.</text>
</comment>
<proteinExistence type="inferred from homology"/>
<dbReference type="PRINTS" id="PR00081">
    <property type="entry name" value="GDHRDH"/>
</dbReference>
<sequence>MNQITSRTTAEQIAQFYNIDLKGKVAIVTGSNSGTGLETARVFSKFGAKVIIPCRTLEKSNGAIDHIKKTVPEADLIPMQLDLSDLSSIKRFATDFLALDIPLHLLINNAGIMACPKQFTKDGFESQFGVNHLGHFYLTSLLLDKLKASAPARIVNLTSSGSFFFESKEGIDFDNLYAEKHYSPFMVYGQSKLANILHAKELQRRLEGVDVTVTSVHPGAVATNLGRSLGPSALFDMAWNVKKTTSFLIDLVNIKYPPEGASTTVYCAVSPDVVKGEYYGDNTIETRFRSQHVDNKALAEKLWKVSEEMIASKLQ</sequence>
<keyword evidence="2" id="KW-0560">Oxidoreductase</keyword>
<dbReference type="Proteomes" id="UP000093000">
    <property type="component" value="Unassembled WGS sequence"/>
</dbReference>
<protein>
    <submittedName>
        <fullName evidence="3">Short-chain dehydrogenase TIC 32, chloroplastic</fullName>
    </submittedName>
</protein>
<dbReference type="InParanoid" id="A0A1C7N752"/>
<accession>A0A1C7N752</accession>
<dbReference type="Gene3D" id="3.40.50.720">
    <property type="entry name" value="NAD(P)-binding Rossmann-like Domain"/>
    <property type="match status" value="1"/>
</dbReference>
<evidence type="ECO:0000256" key="1">
    <source>
        <dbReference type="ARBA" id="ARBA00006484"/>
    </source>
</evidence>
<dbReference type="PANTHER" id="PTHR24320">
    <property type="entry name" value="RETINOL DEHYDROGENASE"/>
    <property type="match status" value="1"/>
</dbReference>
<dbReference type="AlphaFoldDB" id="A0A1C7N752"/>
<dbReference type="PANTHER" id="PTHR24320:SF148">
    <property type="entry name" value="NAD(P)-BINDING ROSSMANN-FOLD SUPERFAMILY PROTEIN"/>
    <property type="match status" value="1"/>
</dbReference>
<dbReference type="CDD" id="cd05327">
    <property type="entry name" value="retinol-DH_like_SDR_c_like"/>
    <property type="match status" value="1"/>
</dbReference>
<evidence type="ECO:0000256" key="2">
    <source>
        <dbReference type="ARBA" id="ARBA00023002"/>
    </source>
</evidence>
<dbReference type="EMBL" id="LUGH01000509">
    <property type="protein sequence ID" value="OBZ84446.1"/>
    <property type="molecule type" value="Genomic_DNA"/>
</dbReference>
<dbReference type="SUPFAM" id="SSF51735">
    <property type="entry name" value="NAD(P)-binding Rossmann-fold domains"/>
    <property type="match status" value="1"/>
</dbReference>
<organism evidence="3 4">
    <name type="scientific">Choanephora cucurbitarum</name>
    <dbReference type="NCBI Taxonomy" id="101091"/>
    <lineage>
        <taxon>Eukaryota</taxon>
        <taxon>Fungi</taxon>
        <taxon>Fungi incertae sedis</taxon>
        <taxon>Mucoromycota</taxon>
        <taxon>Mucoromycotina</taxon>
        <taxon>Mucoromycetes</taxon>
        <taxon>Mucorales</taxon>
        <taxon>Mucorineae</taxon>
        <taxon>Choanephoraceae</taxon>
        <taxon>Choanephoroideae</taxon>
        <taxon>Choanephora</taxon>
    </lineage>
</organism>
<dbReference type="GO" id="GO:0016491">
    <property type="term" value="F:oxidoreductase activity"/>
    <property type="evidence" value="ECO:0007669"/>
    <property type="project" value="UniProtKB-KW"/>
</dbReference>
<dbReference type="Pfam" id="PF00106">
    <property type="entry name" value="adh_short"/>
    <property type="match status" value="1"/>
</dbReference>
<evidence type="ECO:0000313" key="4">
    <source>
        <dbReference type="Proteomes" id="UP000093000"/>
    </source>
</evidence>
<keyword evidence="4" id="KW-1185">Reference proteome</keyword>